<gene>
    <name evidence="2" type="ORF">ACFFIA_29130</name>
</gene>
<reference evidence="2 3" key="1">
    <citation type="submission" date="2024-09" db="EMBL/GenBank/DDBJ databases">
        <authorList>
            <person name="Sun Q."/>
            <person name="Mori K."/>
        </authorList>
    </citation>
    <scope>NUCLEOTIDE SEQUENCE [LARGE SCALE GENOMIC DNA]</scope>
    <source>
        <strain evidence="2 3">TBRC 3947</strain>
    </source>
</reference>
<dbReference type="Proteomes" id="UP001589867">
    <property type="component" value="Unassembled WGS sequence"/>
</dbReference>
<organism evidence="2 3">
    <name type="scientific">Phytohabitans kaempferiae</name>
    <dbReference type="NCBI Taxonomy" id="1620943"/>
    <lineage>
        <taxon>Bacteria</taxon>
        <taxon>Bacillati</taxon>
        <taxon>Actinomycetota</taxon>
        <taxon>Actinomycetes</taxon>
        <taxon>Micromonosporales</taxon>
        <taxon>Micromonosporaceae</taxon>
    </lineage>
</organism>
<name>A0ABV6MAG8_9ACTN</name>
<keyword evidence="3" id="KW-1185">Reference proteome</keyword>
<protein>
    <recommendedName>
        <fullName evidence="4">DUF2273 domain-containing protein</fullName>
    </recommendedName>
</protein>
<dbReference type="EMBL" id="JBHLUH010000061">
    <property type="protein sequence ID" value="MFC0531717.1"/>
    <property type="molecule type" value="Genomic_DNA"/>
</dbReference>
<evidence type="ECO:0000256" key="1">
    <source>
        <dbReference type="SAM" id="Phobius"/>
    </source>
</evidence>
<evidence type="ECO:0000313" key="3">
    <source>
        <dbReference type="Proteomes" id="UP001589867"/>
    </source>
</evidence>
<accession>A0ABV6MAG8</accession>
<feature type="transmembrane region" description="Helical" evidence="1">
    <location>
        <begin position="6"/>
        <end position="39"/>
    </location>
</feature>
<keyword evidence="1" id="KW-0472">Membrane</keyword>
<evidence type="ECO:0008006" key="4">
    <source>
        <dbReference type="Google" id="ProtNLM"/>
    </source>
</evidence>
<proteinExistence type="predicted"/>
<keyword evidence="1" id="KW-1133">Transmembrane helix</keyword>
<dbReference type="RefSeq" id="WP_377256635.1">
    <property type="nucleotide sequence ID" value="NZ_JBHLUH010000061.1"/>
</dbReference>
<evidence type="ECO:0000313" key="2">
    <source>
        <dbReference type="EMBL" id="MFC0531717.1"/>
    </source>
</evidence>
<comment type="caution">
    <text evidence="2">The sequence shown here is derived from an EMBL/GenBank/DDBJ whole genome shotgun (WGS) entry which is preliminary data.</text>
</comment>
<sequence>MSHQQFGFAVGFAVVAVWLAAGFGAAVAAVLAGVAGVLVARVLDRQVDLGELVDRFSGGARRSPR</sequence>
<keyword evidence="1" id="KW-0812">Transmembrane</keyword>